<accession>A0ABV6CV20</accession>
<dbReference type="Proteomes" id="UP001589798">
    <property type="component" value="Unassembled WGS sequence"/>
</dbReference>
<protein>
    <submittedName>
        <fullName evidence="2">Uncharacterized protein</fullName>
    </submittedName>
</protein>
<dbReference type="EMBL" id="JBHLWK010000012">
    <property type="protein sequence ID" value="MFC0204579.1"/>
    <property type="molecule type" value="Genomic_DNA"/>
</dbReference>
<proteinExistence type="predicted"/>
<keyword evidence="3" id="KW-1185">Reference proteome</keyword>
<feature type="region of interest" description="Disordered" evidence="1">
    <location>
        <begin position="59"/>
        <end position="88"/>
    </location>
</feature>
<dbReference type="RefSeq" id="WP_379487337.1">
    <property type="nucleotide sequence ID" value="NZ_JBHLWK010000012.1"/>
</dbReference>
<comment type="caution">
    <text evidence="2">The sequence shown here is derived from an EMBL/GenBank/DDBJ whole genome shotgun (WGS) entry which is preliminary data.</text>
</comment>
<evidence type="ECO:0000313" key="2">
    <source>
        <dbReference type="EMBL" id="MFC0204579.1"/>
    </source>
</evidence>
<evidence type="ECO:0000313" key="3">
    <source>
        <dbReference type="Proteomes" id="UP001589798"/>
    </source>
</evidence>
<sequence>MSKKKKKGSVKLPKRLMGVKIPKDLRSTINAALKEVPAHTLKPLLLSAVGALATGVLGRLSGEAEGSRPAPVTGARTARRKDEPTLRH</sequence>
<evidence type="ECO:0000256" key="1">
    <source>
        <dbReference type="SAM" id="MobiDB-lite"/>
    </source>
</evidence>
<reference evidence="2 3" key="1">
    <citation type="submission" date="2024-09" db="EMBL/GenBank/DDBJ databases">
        <authorList>
            <person name="Sun Q."/>
            <person name="Mori K."/>
        </authorList>
    </citation>
    <scope>NUCLEOTIDE SEQUENCE [LARGE SCALE GENOMIC DNA]</scope>
    <source>
        <strain evidence="2 3">CCM 7706</strain>
    </source>
</reference>
<gene>
    <name evidence="2" type="ORF">ACFFJC_09875</name>
</gene>
<organism evidence="2 3">
    <name type="scientific">Novosphingobium soli</name>
    <dbReference type="NCBI Taxonomy" id="574956"/>
    <lineage>
        <taxon>Bacteria</taxon>
        <taxon>Pseudomonadati</taxon>
        <taxon>Pseudomonadota</taxon>
        <taxon>Alphaproteobacteria</taxon>
        <taxon>Sphingomonadales</taxon>
        <taxon>Sphingomonadaceae</taxon>
        <taxon>Novosphingobium</taxon>
    </lineage>
</organism>
<name>A0ABV6CV20_9SPHN</name>